<keyword evidence="3" id="KW-1185">Reference proteome</keyword>
<dbReference type="PANTHER" id="PTHR15976:SF16">
    <property type="entry name" value="ASTEROID DOMAIN-CONTAINING PROTEIN"/>
    <property type="match status" value="1"/>
</dbReference>
<dbReference type="AlphaFoldDB" id="A0AAG5DS75"/>
<dbReference type="Gene3D" id="3.40.50.1010">
    <property type="entry name" value="5'-nuclease"/>
    <property type="match status" value="1"/>
</dbReference>
<dbReference type="EnsemblMetazoa" id="ENSAATROPT015378">
    <property type="protein sequence ID" value="ENSAATROPP013810"/>
    <property type="gene ID" value="ENSAATROPG012515"/>
</dbReference>
<protein>
    <recommendedName>
        <fullName evidence="4">Constitutive coactivator of peroxisome proliferator-activated receptor gamma</fullName>
    </recommendedName>
</protein>
<sequence length="578" mass="66359">MGVRHLQTFIERRVERGTYRVQMDREIQAASTGLKKPVVVIDLMALFGLFCDDKYSLLCGSQITLAERMADNFFRRLTDTGAELVFFYDGSLQPSKYETWASRQNNKYGNMIAIIDAIDKGTPLAQVVHHYGRDIPNNTGLKLKRVAKQHGKMIISTHVECDQALAAYAVKHKALAIISHDTDFLIYQGTWQLWSANHIDRTTLETIGYDRQALLRTLGLQWHQMGVFATLGGNDFFKYDEVEPFLNSLGPHYQKFYKLAEYVRSLPQGRKMNKNVTNNIVARVYYGRTIPQDANERFQQSLTFYKTDSKSLKSIPPMDPMTTFLLNADQQFVHNILTGYPFNCTLYFFDYRSATFGSYFDIIGRIISHIAGIILFHHQHEGQRHVLVVTKRSHTEPHAQYIVPAEFPPKSIPPIMELLAPDSNKPDALLPQKLELLAWVCSDNLPFASFAALPASLMITVMTLFRLTECGALSLFEADLLLWIAHELSIDRFDPSAERRPYRLDPRAFRIGFLFQKVYAHCARAAKALGLPRKYRPSTPFDGLRFHNQYSAWQKGEMQHHIQSIVDWRLYSDVARIF</sequence>
<proteinExistence type="inferred from homology"/>
<organism evidence="2 3">
    <name type="scientific">Anopheles atroparvus</name>
    <name type="common">European mosquito</name>
    <dbReference type="NCBI Taxonomy" id="41427"/>
    <lineage>
        <taxon>Eukaryota</taxon>
        <taxon>Metazoa</taxon>
        <taxon>Ecdysozoa</taxon>
        <taxon>Arthropoda</taxon>
        <taxon>Hexapoda</taxon>
        <taxon>Insecta</taxon>
        <taxon>Pterygota</taxon>
        <taxon>Neoptera</taxon>
        <taxon>Endopterygota</taxon>
        <taxon>Diptera</taxon>
        <taxon>Nematocera</taxon>
        <taxon>Culicoidea</taxon>
        <taxon>Culicidae</taxon>
        <taxon>Anophelinae</taxon>
        <taxon>Anopheles</taxon>
    </lineage>
</organism>
<dbReference type="SUPFAM" id="SSF88723">
    <property type="entry name" value="PIN domain-like"/>
    <property type="match status" value="1"/>
</dbReference>
<dbReference type="InterPro" id="IPR026784">
    <property type="entry name" value="Coact_PPARg"/>
</dbReference>
<dbReference type="GO" id="GO:0005634">
    <property type="term" value="C:nucleus"/>
    <property type="evidence" value="ECO:0007669"/>
    <property type="project" value="TreeGrafter"/>
</dbReference>
<dbReference type="InterPro" id="IPR029060">
    <property type="entry name" value="PIN-like_dom_sf"/>
</dbReference>
<evidence type="ECO:0000313" key="3">
    <source>
        <dbReference type="Proteomes" id="UP000075880"/>
    </source>
</evidence>
<evidence type="ECO:0008006" key="4">
    <source>
        <dbReference type="Google" id="ProtNLM"/>
    </source>
</evidence>
<reference evidence="2" key="1">
    <citation type="submission" date="2024-04" db="UniProtKB">
        <authorList>
            <consortium name="EnsemblMetazoa"/>
        </authorList>
    </citation>
    <scope>IDENTIFICATION</scope>
    <source>
        <strain evidence="2">EBRO</strain>
    </source>
</reference>
<dbReference type="Proteomes" id="UP000075880">
    <property type="component" value="Unassembled WGS sequence"/>
</dbReference>
<evidence type="ECO:0000256" key="1">
    <source>
        <dbReference type="ARBA" id="ARBA00009495"/>
    </source>
</evidence>
<evidence type="ECO:0000313" key="2">
    <source>
        <dbReference type="EnsemblMetazoa" id="ENSAATROPP013810"/>
    </source>
</evidence>
<dbReference type="PANTHER" id="PTHR15976">
    <property type="entry name" value="CONSTITUTIVE COACTIVATOR OF PEROXISOME PROLIFERATOR-ACTIVATED RECEPTOR GAMMA"/>
    <property type="match status" value="1"/>
</dbReference>
<name>A0AAG5DS75_ANOAO</name>
<accession>A0AAG5DS75</accession>
<comment type="similarity">
    <text evidence="1">Belongs to the constitutive coactivator of PPAR-gamma family.</text>
</comment>